<protein>
    <submittedName>
        <fullName evidence="2">AbrB/MazE/SpoVT family DNA-binding domain-containing protein</fullName>
    </submittedName>
</protein>
<dbReference type="EMBL" id="QVQT01000006">
    <property type="protein sequence ID" value="RFU15327.1"/>
    <property type="molecule type" value="Genomic_DNA"/>
</dbReference>
<dbReference type="Proteomes" id="UP000264702">
    <property type="component" value="Unassembled WGS sequence"/>
</dbReference>
<dbReference type="RefSeq" id="WP_117302193.1">
    <property type="nucleotide sequence ID" value="NZ_QVQT02000006.1"/>
</dbReference>
<dbReference type="SUPFAM" id="SSF89447">
    <property type="entry name" value="AbrB/MazE/MraZ-like"/>
    <property type="match status" value="1"/>
</dbReference>
<accession>A0A372IK82</accession>
<dbReference type="NCBIfam" id="TIGR02609">
    <property type="entry name" value="doc_partner"/>
    <property type="match status" value="1"/>
</dbReference>
<dbReference type="Gene3D" id="2.10.260.10">
    <property type="match status" value="1"/>
</dbReference>
<keyword evidence="2" id="KW-0238">DNA-binding</keyword>
<dbReference type="InterPro" id="IPR013432">
    <property type="entry name" value="Doc_partner"/>
</dbReference>
<proteinExistence type="predicted"/>
<name>A0A372IK82_9BACT</name>
<comment type="caution">
    <text evidence="2">The sequence shown here is derived from an EMBL/GenBank/DDBJ whole genome shotgun (WGS) entry which is preliminary data.</text>
</comment>
<dbReference type="GO" id="GO:0003677">
    <property type="term" value="F:DNA binding"/>
    <property type="evidence" value="ECO:0007669"/>
    <property type="project" value="UniProtKB-KW"/>
</dbReference>
<dbReference type="SMART" id="SM00966">
    <property type="entry name" value="SpoVT_AbrB"/>
    <property type="match status" value="1"/>
</dbReference>
<evidence type="ECO:0000259" key="1">
    <source>
        <dbReference type="SMART" id="SM00966"/>
    </source>
</evidence>
<organism evidence="2 3">
    <name type="scientific">Paracidobacterium acidisoli</name>
    <dbReference type="NCBI Taxonomy" id="2303751"/>
    <lineage>
        <taxon>Bacteria</taxon>
        <taxon>Pseudomonadati</taxon>
        <taxon>Acidobacteriota</taxon>
        <taxon>Terriglobia</taxon>
        <taxon>Terriglobales</taxon>
        <taxon>Acidobacteriaceae</taxon>
        <taxon>Paracidobacterium</taxon>
    </lineage>
</organism>
<sequence length="75" mass="8443">MATTVKVTTVGNSVGIVLPKEILEKLQIEKGDILCVTDTPDGVQLTPYDEKFMKTMQAADKVMRQYRDTLRRLAE</sequence>
<feature type="domain" description="SpoVT-AbrB" evidence="1">
    <location>
        <begin position="8"/>
        <end position="51"/>
    </location>
</feature>
<evidence type="ECO:0000313" key="3">
    <source>
        <dbReference type="Proteomes" id="UP000264702"/>
    </source>
</evidence>
<evidence type="ECO:0000313" key="2">
    <source>
        <dbReference type="EMBL" id="RFU15327.1"/>
    </source>
</evidence>
<dbReference type="InterPro" id="IPR037914">
    <property type="entry name" value="SpoVT-AbrB_sf"/>
</dbReference>
<dbReference type="InterPro" id="IPR007159">
    <property type="entry name" value="SpoVT-AbrB_dom"/>
</dbReference>
<dbReference type="AlphaFoldDB" id="A0A372IK82"/>
<dbReference type="Pfam" id="PF04014">
    <property type="entry name" value="MazE_antitoxin"/>
    <property type="match status" value="1"/>
</dbReference>
<dbReference type="OrthoDB" id="5459182at2"/>
<dbReference type="NCBIfam" id="TIGR01439">
    <property type="entry name" value="lp_hng_hel_AbrB"/>
    <property type="match status" value="1"/>
</dbReference>
<keyword evidence="3" id="KW-1185">Reference proteome</keyword>
<reference evidence="2 3" key="1">
    <citation type="submission" date="2018-08" db="EMBL/GenBank/DDBJ databases">
        <title>Acidipila sp. 4G-K13, an acidobacterium isolated from forest soil.</title>
        <authorList>
            <person name="Gao Z.-H."/>
            <person name="Qiu L.-H."/>
        </authorList>
    </citation>
    <scope>NUCLEOTIDE SEQUENCE [LARGE SCALE GENOMIC DNA]</scope>
    <source>
        <strain evidence="2 3">4G-K13</strain>
    </source>
</reference>
<gene>
    <name evidence="2" type="ORF">D0Y96_16755</name>
</gene>